<keyword evidence="1" id="KW-1133">Transmembrane helix</keyword>
<dbReference type="GeneID" id="20080246"/>
<dbReference type="VEuPathDB" id="FungiDB:H310_03196"/>
<feature type="transmembrane region" description="Helical" evidence="1">
    <location>
        <begin position="280"/>
        <end position="300"/>
    </location>
</feature>
<evidence type="ECO:0000313" key="2">
    <source>
        <dbReference type="EMBL" id="ETW05431.1"/>
    </source>
</evidence>
<dbReference type="RefSeq" id="XP_008865208.1">
    <property type="nucleotide sequence ID" value="XM_008866986.1"/>
</dbReference>
<gene>
    <name evidence="2" type="ORF">H310_03196</name>
</gene>
<evidence type="ECO:0000256" key="1">
    <source>
        <dbReference type="SAM" id="Phobius"/>
    </source>
</evidence>
<sequence>MIVPALMLLPRVRPSRMSLSVHFAKAIDSIGIFLSVVCAVLMAVDLIGNNWELNDFVGNAKHFTTPLLDARTRDRVSSLYAFPDHASPTAISPVGQFMLDMALEHVHNPEKFYLLTMSSYEIQDKANDICGRLTGSYPVDTAVNDTVRIGTIRDEVTFVRGTALSHLLGTTRSSPPAAVGATVATLEAMGYELARVGLDMRFTTAFQVDASEQVVALNVTMYRLYSKAFCSGCRPNTELGMVTCEIEYSYNAATKRVEIASSRAHFGLRHKAGIIMTRRLGPIVSLWVRILTVLMAFGTFTMSKKSVRWTDALTLTKWRTRLMHMVAPPLYRCASHAMGFVYFCANSDVVVLAFSGATLFDEDVAMVYARVATNWYSNAPFDLWMELRLRALSIRWLWFNLALLKLVKCLCNLVSVHRTNGANVVMGWLNFSSIPWIYTTVGAVFLRTDFIEYGNSVRVDVTANQHNIESVYVEFESSWYMRGMPSLICLLLGNLLLVLGINHIVLRKWWRVVANNSLARQHMYNSTSIVLNKELMIEAEGLHSIVAIPAAELSTIQWFFSSHLVCFGLPEDPAAIRRLVSTKVGTTIVTTTSIGAGTSISPLVRGETRGKLRVSPSKDNILQCKVQPASTKDVTDKKAGTADTMEFHFLVQDRDGCLRLYDGDKREIQSIGIESKVVKGAVLQLG</sequence>
<dbReference type="AlphaFoldDB" id="A0A024UGB7"/>
<feature type="transmembrane region" description="Helical" evidence="1">
    <location>
        <begin position="428"/>
        <end position="446"/>
    </location>
</feature>
<keyword evidence="1" id="KW-0472">Membrane</keyword>
<organism evidence="2">
    <name type="scientific">Aphanomyces invadans</name>
    <dbReference type="NCBI Taxonomy" id="157072"/>
    <lineage>
        <taxon>Eukaryota</taxon>
        <taxon>Sar</taxon>
        <taxon>Stramenopiles</taxon>
        <taxon>Oomycota</taxon>
        <taxon>Saprolegniomycetes</taxon>
        <taxon>Saprolegniales</taxon>
        <taxon>Verrucalvaceae</taxon>
        <taxon>Aphanomyces</taxon>
    </lineage>
</organism>
<proteinExistence type="predicted"/>
<reference evidence="2" key="1">
    <citation type="submission" date="2013-12" db="EMBL/GenBank/DDBJ databases">
        <title>The Genome Sequence of Aphanomyces invadans NJM9701.</title>
        <authorList>
            <consortium name="The Broad Institute Genomics Platform"/>
            <person name="Russ C."/>
            <person name="Tyler B."/>
            <person name="van West P."/>
            <person name="Dieguez-Uribeondo J."/>
            <person name="Young S.K."/>
            <person name="Zeng Q."/>
            <person name="Gargeya S."/>
            <person name="Fitzgerald M."/>
            <person name="Abouelleil A."/>
            <person name="Alvarado L."/>
            <person name="Chapman S.B."/>
            <person name="Gainer-Dewar J."/>
            <person name="Goldberg J."/>
            <person name="Griggs A."/>
            <person name="Gujja S."/>
            <person name="Hansen M."/>
            <person name="Howarth C."/>
            <person name="Imamovic A."/>
            <person name="Ireland A."/>
            <person name="Larimer J."/>
            <person name="McCowan C."/>
            <person name="Murphy C."/>
            <person name="Pearson M."/>
            <person name="Poon T.W."/>
            <person name="Priest M."/>
            <person name="Roberts A."/>
            <person name="Saif S."/>
            <person name="Shea T."/>
            <person name="Sykes S."/>
            <person name="Wortman J."/>
            <person name="Nusbaum C."/>
            <person name="Birren B."/>
        </authorList>
    </citation>
    <scope>NUCLEOTIDE SEQUENCE [LARGE SCALE GENOMIC DNA]</scope>
    <source>
        <strain evidence="2">NJM9701</strain>
    </source>
</reference>
<accession>A0A024UGB7</accession>
<keyword evidence="1" id="KW-0812">Transmembrane</keyword>
<protein>
    <submittedName>
        <fullName evidence="2">Uncharacterized protein</fullName>
    </submittedName>
</protein>
<feature type="transmembrane region" description="Helical" evidence="1">
    <location>
        <begin position="30"/>
        <end position="48"/>
    </location>
</feature>
<feature type="transmembrane region" description="Helical" evidence="1">
    <location>
        <begin position="479"/>
        <end position="501"/>
    </location>
</feature>
<dbReference type="EMBL" id="KI913956">
    <property type="protein sequence ID" value="ETW05431.1"/>
    <property type="molecule type" value="Genomic_DNA"/>
</dbReference>
<name>A0A024UGB7_9STRA</name>